<keyword evidence="1" id="KW-1133">Transmembrane helix</keyword>
<feature type="transmembrane region" description="Helical" evidence="1">
    <location>
        <begin position="6"/>
        <end position="25"/>
    </location>
</feature>
<dbReference type="PATRIC" id="fig|1229783.3.peg.1371"/>
<name>K9B1T1_9STAP</name>
<organism evidence="2 3">
    <name type="scientific">Staphylococcus massiliensis S46</name>
    <dbReference type="NCBI Taxonomy" id="1229783"/>
    <lineage>
        <taxon>Bacteria</taxon>
        <taxon>Bacillati</taxon>
        <taxon>Bacillota</taxon>
        <taxon>Bacilli</taxon>
        <taxon>Bacillales</taxon>
        <taxon>Staphylococcaceae</taxon>
        <taxon>Staphylococcus</taxon>
    </lineage>
</organism>
<dbReference type="RefSeq" id="WP_009383645.1">
    <property type="nucleotide sequence ID" value="NZ_AMSQ01000009.1"/>
</dbReference>
<evidence type="ECO:0000256" key="1">
    <source>
        <dbReference type="SAM" id="Phobius"/>
    </source>
</evidence>
<dbReference type="Proteomes" id="UP000009885">
    <property type="component" value="Unassembled WGS sequence"/>
</dbReference>
<sequence>MTFKALMVVIAVVVFLLLFNLYLTWPKHKDEPFHILGKNPERTYEHYTFFGAYMWNLTYILMLP</sequence>
<protein>
    <submittedName>
        <fullName evidence="2">Uncharacterized protein</fullName>
    </submittedName>
</protein>
<proteinExistence type="predicted"/>
<keyword evidence="1" id="KW-0812">Transmembrane</keyword>
<feature type="transmembrane region" description="Helical" evidence="1">
    <location>
        <begin position="46"/>
        <end position="63"/>
    </location>
</feature>
<keyword evidence="1" id="KW-0472">Membrane</keyword>
<keyword evidence="3" id="KW-1185">Reference proteome</keyword>
<evidence type="ECO:0000313" key="2">
    <source>
        <dbReference type="EMBL" id="EKU47730.1"/>
    </source>
</evidence>
<dbReference type="EMBL" id="AMSQ01000009">
    <property type="protein sequence ID" value="EKU47730.1"/>
    <property type="molecule type" value="Genomic_DNA"/>
</dbReference>
<comment type="caution">
    <text evidence="2">The sequence shown here is derived from an EMBL/GenBank/DDBJ whole genome shotgun (WGS) entry which is preliminary data.</text>
</comment>
<dbReference type="STRING" id="1229783.C273_06797"/>
<accession>K9B1T1</accession>
<dbReference type="AlphaFoldDB" id="K9B1T1"/>
<gene>
    <name evidence="2" type="ORF">C273_06797</name>
</gene>
<evidence type="ECO:0000313" key="3">
    <source>
        <dbReference type="Proteomes" id="UP000009885"/>
    </source>
</evidence>
<reference evidence="2 3" key="1">
    <citation type="journal article" date="2013" name="Genome Announc.">
        <title>Genome Sequence of Staphylococcus massiliensis Strain S46, Isolated from the Surface of Healthy Human Skin.</title>
        <authorList>
            <person name="Srivastav R."/>
            <person name="Singh A."/>
            <person name="Jangir P.K."/>
            <person name="Kumari C."/>
            <person name="Muduli S."/>
            <person name="Sharma R."/>
        </authorList>
    </citation>
    <scope>NUCLEOTIDE SEQUENCE [LARGE SCALE GENOMIC DNA]</scope>
    <source>
        <strain evidence="2 3">S46</strain>
    </source>
</reference>